<evidence type="ECO:0000256" key="1">
    <source>
        <dbReference type="SAM" id="MobiDB-lite"/>
    </source>
</evidence>
<sequence length="214" mass="23911">MVDPKIYAENAQARAATDAPSEPQHHSTQAPNTASHNQPLDINIKKPFHRLHAKTWLHGRSERDVYKLLIDTYRLRVVEDHNLTGNVDVDSPYGGATADGGTSGFRRFLRMAQRIPGLLPEWWCPAKTTECIQMGCRTRGWNVEATITIRAIMMYYGDNSMPMQLRMLGEQIYGTGPGGQNGAGVMQLQLQIESRGCETGYLDSSPLFHPQNDV</sequence>
<dbReference type="AlphaFoldDB" id="A0A1V6TQ13"/>
<dbReference type="STRING" id="303698.A0A1V6TQ13"/>
<name>A0A1V6TQ13_9EURO</name>
<evidence type="ECO:0000313" key="2">
    <source>
        <dbReference type="EMBL" id="OQE27653.1"/>
    </source>
</evidence>
<gene>
    <name evidence="2" type="ORF">PENSTE_c004G09411</name>
</gene>
<reference evidence="3" key="1">
    <citation type="journal article" date="2017" name="Nat. Microbiol.">
        <title>Global analysis of biosynthetic gene clusters reveals vast potential of secondary metabolite production in Penicillium species.</title>
        <authorList>
            <person name="Nielsen J.C."/>
            <person name="Grijseels S."/>
            <person name="Prigent S."/>
            <person name="Ji B."/>
            <person name="Dainat J."/>
            <person name="Nielsen K.F."/>
            <person name="Frisvad J.C."/>
            <person name="Workman M."/>
            <person name="Nielsen J."/>
        </authorList>
    </citation>
    <scope>NUCLEOTIDE SEQUENCE [LARGE SCALE GENOMIC DNA]</scope>
    <source>
        <strain evidence="3">IBT 24891</strain>
    </source>
</reference>
<dbReference type="Proteomes" id="UP000191285">
    <property type="component" value="Unassembled WGS sequence"/>
</dbReference>
<dbReference type="EMBL" id="MLKD01000004">
    <property type="protein sequence ID" value="OQE27653.1"/>
    <property type="molecule type" value="Genomic_DNA"/>
</dbReference>
<feature type="compositionally biased region" description="Polar residues" evidence="1">
    <location>
        <begin position="26"/>
        <end position="40"/>
    </location>
</feature>
<protein>
    <submittedName>
        <fullName evidence="2">Uncharacterized protein</fullName>
    </submittedName>
</protein>
<dbReference type="OrthoDB" id="432970at2759"/>
<evidence type="ECO:0000313" key="3">
    <source>
        <dbReference type="Proteomes" id="UP000191285"/>
    </source>
</evidence>
<accession>A0A1V6TQ13</accession>
<feature type="region of interest" description="Disordered" evidence="1">
    <location>
        <begin position="9"/>
        <end position="40"/>
    </location>
</feature>
<organism evidence="2 3">
    <name type="scientific">Penicillium steckii</name>
    <dbReference type="NCBI Taxonomy" id="303698"/>
    <lineage>
        <taxon>Eukaryota</taxon>
        <taxon>Fungi</taxon>
        <taxon>Dikarya</taxon>
        <taxon>Ascomycota</taxon>
        <taxon>Pezizomycotina</taxon>
        <taxon>Eurotiomycetes</taxon>
        <taxon>Eurotiomycetidae</taxon>
        <taxon>Eurotiales</taxon>
        <taxon>Aspergillaceae</taxon>
        <taxon>Penicillium</taxon>
    </lineage>
</organism>
<proteinExistence type="predicted"/>
<comment type="caution">
    <text evidence="2">The sequence shown here is derived from an EMBL/GenBank/DDBJ whole genome shotgun (WGS) entry which is preliminary data.</text>
</comment>
<keyword evidence="3" id="KW-1185">Reference proteome</keyword>